<accession>A0A6J7XFB7</accession>
<evidence type="ECO:0000313" key="1">
    <source>
        <dbReference type="EMBL" id="CAB5229611.1"/>
    </source>
</evidence>
<name>A0A6J7XFB7_9CAUD</name>
<protein>
    <submittedName>
        <fullName evidence="1">Uncharacterized protein</fullName>
    </submittedName>
</protein>
<sequence length="288" mass="31388">MANAVLAFPITSDNAAATYAGGSWVAALPLTNLKDDRLARVTRSTSASLANAQFTIDFGIAEWIRFVALVDHNFSRTSAVRVRGSNTAGDWTVTTYDSGWFDGWPVTSPLYVAPVGDPSWLDGRMSAAEAADYNLSAIYIAASATAARYWKIEISDIGNTAGYVQMGRLVMSRAWQPTINMSVGATIGINTQTSFQQSDAGPKYFNVQPRARSAAFTIQNMATDEIFTNAFEMQRQLGLSKQLFFVWDASDKVHLFRRSFLATLRDLSPIEAASVSFFTAALAAEEVL</sequence>
<reference evidence="1" key="1">
    <citation type="submission" date="2020-05" db="EMBL/GenBank/DDBJ databases">
        <authorList>
            <person name="Chiriac C."/>
            <person name="Salcher M."/>
            <person name="Ghai R."/>
            <person name="Kavagutti S V."/>
        </authorList>
    </citation>
    <scope>NUCLEOTIDE SEQUENCE</scope>
</reference>
<organism evidence="1">
    <name type="scientific">uncultured Caudovirales phage</name>
    <dbReference type="NCBI Taxonomy" id="2100421"/>
    <lineage>
        <taxon>Viruses</taxon>
        <taxon>Duplodnaviria</taxon>
        <taxon>Heunggongvirae</taxon>
        <taxon>Uroviricota</taxon>
        <taxon>Caudoviricetes</taxon>
        <taxon>Peduoviridae</taxon>
        <taxon>Maltschvirus</taxon>
        <taxon>Maltschvirus maltsch</taxon>
    </lineage>
</organism>
<gene>
    <name evidence="1" type="ORF">UFOVP1558_10</name>
</gene>
<dbReference type="EMBL" id="LR798415">
    <property type="protein sequence ID" value="CAB5229611.1"/>
    <property type="molecule type" value="Genomic_DNA"/>
</dbReference>
<proteinExistence type="predicted"/>